<feature type="compositionally biased region" description="Basic and acidic residues" evidence="1">
    <location>
        <begin position="215"/>
        <end position="225"/>
    </location>
</feature>
<name>X8BGP5_MYCXE</name>
<dbReference type="PATRIC" id="fig|1299334.3.peg.4673"/>
<dbReference type="AlphaFoldDB" id="X8BGP5"/>
<dbReference type="EMBL" id="JAOB01000042">
    <property type="protein sequence ID" value="EUA42661.1"/>
    <property type="molecule type" value="Genomic_DNA"/>
</dbReference>
<gene>
    <name evidence="2" type="ORF">I553_6521</name>
</gene>
<evidence type="ECO:0000313" key="2">
    <source>
        <dbReference type="EMBL" id="EUA42661.1"/>
    </source>
</evidence>
<accession>X8BGP5</accession>
<feature type="region of interest" description="Disordered" evidence="1">
    <location>
        <begin position="160"/>
        <end position="198"/>
    </location>
</feature>
<evidence type="ECO:0000256" key="1">
    <source>
        <dbReference type="SAM" id="MobiDB-lite"/>
    </source>
</evidence>
<organism evidence="2">
    <name type="scientific">Mycobacterium xenopi 4042</name>
    <dbReference type="NCBI Taxonomy" id="1299334"/>
    <lineage>
        <taxon>Bacteria</taxon>
        <taxon>Bacillati</taxon>
        <taxon>Actinomycetota</taxon>
        <taxon>Actinomycetes</taxon>
        <taxon>Mycobacteriales</taxon>
        <taxon>Mycobacteriaceae</taxon>
        <taxon>Mycobacterium</taxon>
    </lineage>
</organism>
<feature type="region of interest" description="Disordered" evidence="1">
    <location>
        <begin position="206"/>
        <end position="225"/>
    </location>
</feature>
<reference evidence="2" key="1">
    <citation type="submission" date="2014-01" db="EMBL/GenBank/DDBJ databases">
        <authorList>
            <person name="Brown-Elliot B."/>
            <person name="Wallace R."/>
            <person name="Lenaerts A."/>
            <person name="Ordway D."/>
            <person name="DeGroote M.A."/>
            <person name="Parker T."/>
            <person name="Sizemore C."/>
            <person name="Tallon L.J."/>
            <person name="Sadzewicz L.K."/>
            <person name="Sengamalay N."/>
            <person name="Fraser C.M."/>
            <person name="Hine E."/>
            <person name="Shefchek K.A."/>
            <person name="Das S.P."/>
            <person name="Tettelin H."/>
        </authorList>
    </citation>
    <scope>NUCLEOTIDE SEQUENCE [LARGE SCALE GENOMIC DNA]</scope>
    <source>
        <strain evidence="2">4042</strain>
    </source>
</reference>
<proteinExistence type="predicted"/>
<sequence>MAGTSTQSTLAQLTSAVPTALQNLASPGASTSSSSSGLGGILGLLTGQGSGNSALDNFWNEWGPNANIWNTIFSSGFYMPSNTLGAFTSLMSAGGGSAAAAEDALGGAASEALGGAAAAAPLGSLGSVGGLGSLGSGVSAALGQGLRSDRCPCRQAGLRRPADKWSGRGAGQYPACHPTGRRGRNAGHAAGQRSRQRHRLRCTEIRLPSHGGDTFARRGIEARQS</sequence>
<comment type="caution">
    <text evidence="2">The sequence shown here is derived from an EMBL/GenBank/DDBJ whole genome shotgun (WGS) entry which is preliminary data.</text>
</comment>
<protein>
    <submittedName>
        <fullName evidence="2">PPE family domain protein</fullName>
    </submittedName>
</protein>